<keyword evidence="7 10" id="KW-0809">Transit peptide</keyword>
<dbReference type="Gene3D" id="3.30.70.1400">
    <property type="entry name" value="Aminomethyltransferase beta-barrel domains"/>
    <property type="match status" value="1"/>
</dbReference>
<dbReference type="Gene3D" id="3.30.1360.120">
    <property type="entry name" value="Probable tRNA modification gtpase trme, domain 1"/>
    <property type="match status" value="1"/>
</dbReference>
<name>A0ABM1C5K4_LIMPO</name>
<evidence type="ECO:0000256" key="4">
    <source>
        <dbReference type="ARBA" id="ARBA00011690"/>
    </source>
</evidence>
<evidence type="ECO:0000259" key="12">
    <source>
        <dbReference type="Pfam" id="PF08669"/>
    </source>
</evidence>
<feature type="domain" description="GCVT N-terminal" evidence="11">
    <location>
        <begin position="59"/>
        <end position="319"/>
    </location>
</feature>
<dbReference type="Pfam" id="PF08669">
    <property type="entry name" value="GCV_T_C"/>
    <property type="match status" value="1"/>
</dbReference>
<sequence length="428" mass="46792">MASVNLFKKATTKFPSSFLNEARLSFVSSSLLPFNFHSVLNAKIIRRSLSQLPLKKTCLYDFHVAKGGKMVPFAGFEMPVQYGNHSISASHVHTREHVSLFDVSHMLQTKLFGKDREKFMESLVVGDIQGLGDNQGTLTLYTNDNGGIIDDLIVTKTEQGYLYVVSNAGCIDKDLAHVQSKLTKFQKQGGDVQLEVLTDRGLVAVQGPGMMQTMQPLVDCDLSQLTFMTSTITKVCNVSDCRVTRCGYTGEDGVEISVPASKAVDIVKEILASKEDDVKLAGLGARDTLRLEAGLCLYGNDIDENTTPIEAGLAWTIGKRRRETVDFPGASIILKQLKDKPLKRRVGLVSSGAPARGHTPVLDQNGNQIGEVTSGGPSPCLKKNIAMAYVLSEYAKLGTKLQCEVRKKQIPAEVVKMPFVPAKYFTKK</sequence>
<dbReference type="InterPro" id="IPR028896">
    <property type="entry name" value="GcvT/YgfZ/DmdA"/>
</dbReference>
<reference evidence="14" key="1">
    <citation type="submission" date="2025-08" db="UniProtKB">
        <authorList>
            <consortium name="RefSeq"/>
        </authorList>
    </citation>
    <scope>IDENTIFICATION</scope>
    <source>
        <tissue evidence="14">Muscle</tissue>
    </source>
</reference>
<keyword evidence="13" id="KW-1185">Reference proteome</keyword>
<evidence type="ECO:0000259" key="11">
    <source>
        <dbReference type="Pfam" id="PF01571"/>
    </source>
</evidence>
<comment type="subunit">
    <text evidence="4 10">The glycine cleavage system is composed of four proteins: P, T, L and H.</text>
</comment>
<dbReference type="InterPro" id="IPR029043">
    <property type="entry name" value="GcvT/YgfZ_C"/>
</dbReference>
<evidence type="ECO:0000313" key="14">
    <source>
        <dbReference type="RefSeq" id="XP_013794613.1"/>
    </source>
</evidence>
<keyword evidence="8 10" id="KW-0496">Mitochondrion</keyword>
<comment type="subcellular location">
    <subcellularLocation>
        <location evidence="2 10">Mitochondrion</location>
    </subcellularLocation>
</comment>
<dbReference type="SUPFAM" id="SSF101790">
    <property type="entry name" value="Aminomethyltransferase beta-barrel domain"/>
    <property type="match status" value="1"/>
</dbReference>
<evidence type="ECO:0000256" key="6">
    <source>
        <dbReference type="ARBA" id="ARBA00022679"/>
    </source>
</evidence>
<dbReference type="InterPro" id="IPR006223">
    <property type="entry name" value="GcvT"/>
</dbReference>
<dbReference type="Gene3D" id="2.40.30.110">
    <property type="entry name" value="Aminomethyltransferase beta-barrel domains"/>
    <property type="match status" value="1"/>
</dbReference>
<dbReference type="Pfam" id="PF01571">
    <property type="entry name" value="GCV_T"/>
    <property type="match status" value="1"/>
</dbReference>
<evidence type="ECO:0000256" key="8">
    <source>
        <dbReference type="ARBA" id="ARBA00023128"/>
    </source>
</evidence>
<gene>
    <name evidence="14" type="primary">LOC106478601</name>
</gene>
<dbReference type="InterPro" id="IPR027266">
    <property type="entry name" value="TrmE/GcvT-like"/>
</dbReference>
<dbReference type="Gene3D" id="4.10.1250.10">
    <property type="entry name" value="Aminomethyltransferase fragment"/>
    <property type="match status" value="1"/>
</dbReference>
<keyword evidence="6 10" id="KW-0808">Transferase</keyword>
<evidence type="ECO:0000256" key="3">
    <source>
        <dbReference type="ARBA" id="ARBA00008609"/>
    </source>
</evidence>
<evidence type="ECO:0000256" key="5">
    <source>
        <dbReference type="ARBA" id="ARBA00022576"/>
    </source>
</evidence>
<dbReference type="SUPFAM" id="SSF103025">
    <property type="entry name" value="Folate-binding domain"/>
    <property type="match status" value="1"/>
</dbReference>
<evidence type="ECO:0000256" key="7">
    <source>
        <dbReference type="ARBA" id="ARBA00022946"/>
    </source>
</evidence>
<dbReference type="GeneID" id="106478601"/>
<evidence type="ECO:0000256" key="1">
    <source>
        <dbReference type="ARBA" id="ARBA00003631"/>
    </source>
</evidence>
<comment type="catalytic activity">
    <reaction evidence="9 10">
        <text>N(6)-[(R)-S(8)-aminomethyldihydrolipoyl]-L-lysyl-[protein] + (6S)-5,6,7,8-tetrahydrofolate = N(6)-[(R)-dihydrolipoyl]-L-lysyl-[protein] + (6R)-5,10-methylene-5,6,7,8-tetrahydrofolate + NH4(+)</text>
        <dbReference type="Rhea" id="RHEA:16945"/>
        <dbReference type="Rhea" id="RHEA-COMP:10475"/>
        <dbReference type="Rhea" id="RHEA-COMP:10492"/>
        <dbReference type="ChEBI" id="CHEBI:15636"/>
        <dbReference type="ChEBI" id="CHEBI:28938"/>
        <dbReference type="ChEBI" id="CHEBI:57453"/>
        <dbReference type="ChEBI" id="CHEBI:83100"/>
        <dbReference type="ChEBI" id="CHEBI:83143"/>
        <dbReference type="EC" id="2.1.2.10"/>
    </reaction>
</comment>
<dbReference type="PANTHER" id="PTHR43757:SF16">
    <property type="entry name" value="AMINOMETHYLTRANSFERASE, MITOCHONDRIAL"/>
    <property type="match status" value="1"/>
</dbReference>
<dbReference type="InterPro" id="IPR013977">
    <property type="entry name" value="GcvT_C"/>
</dbReference>
<feature type="domain" description="Aminomethyltransferase C-terminal" evidence="12">
    <location>
        <begin position="343"/>
        <end position="420"/>
    </location>
</feature>
<dbReference type="EC" id="2.1.2.10" evidence="10"/>
<dbReference type="NCBIfam" id="TIGR00528">
    <property type="entry name" value="gcvT"/>
    <property type="match status" value="1"/>
</dbReference>
<evidence type="ECO:0000256" key="10">
    <source>
        <dbReference type="RuleBase" id="RU003981"/>
    </source>
</evidence>
<comment type="function">
    <text evidence="1 10">The glycine cleavage system catalyzes the degradation of glycine.</text>
</comment>
<dbReference type="Proteomes" id="UP000694941">
    <property type="component" value="Unplaced"/>
</dbReference>
<comment type="similarity">
    <text evidence="3 10">Belongs to the GcvT family.</text>
</comment>
<protein>
    <recommendedName>
        <fullName evidence="10">Aminomethyltransferase</fullName>
        <ecNumber evidence="10">2.1.2.10</ecNumber>
    </recommendedName>
    <alternativeName>
        <fullName evidence="10">Glycine cleavage system T protein</fullName>
    </alternativeName>
</protein>
<dbReference type="NCBIfam" id="NF001567">
    <property type="entry name" value="PRK00389.1"/>
    <property type="match status" value="1"/>
</dbReference>
<organism evidence="13 14">
    <name type="scientific">Limulus polyphemus</name>
    <name type="common">Atlantic horseshoe crab</name>
    <dbReference type="NCBI Taxonomy" id="6850"/>
    <lineage>
        <taxon>Eukaryota</taxon>
        <taxon>Metazoa</taxon>
        <taxon>Ecdysozoa</taxon>
        <taxon>Arthropoda</taxon>
        <taxon>Chelicerata</taxon>
        <taxon>Merostomata</taxon>
        <taxon>Xiphosura</taxon>
        <taxon>Limulidae</taxon>
        <taxon>Limulus</taxon>
    </lineage>
</organism>
<dbReference type="InterPro" id="IPR006222">
    <property type="entry name" value="GCVT_N"/>
</dbReference>
<evidence type="ECO:0000313" key="13">
    <source>
        <dbReference type="Proteomes" id="UP000694941"/>
    </source>
</evidence>
<dbReference type="PIRSF" id="PIRSF006487">
    <property type="entry name" value="GcvT"/>
    <property type="match status" value="1"/>
</dbReference>
<accession>A0ABM1C5K4</accession>
<dbReference type="RefSeq" id="XP_013794613.1">
    <property type="nucleotide sequence ID" value="XM_013939159.2"/>
</dbReference>
<keyword evidence="5 10" id="KW-0032">Aminotransferase</keyword>
<dbReference type="PANTHER" id="PTHR43757">
    <property type="entry name" value="AMINOMETHYLTRANSFERASE"/>
    <property type="match status" value="1"/>
</dbReference>
<proteinExistence type="inferred from homology"/>
<evidence type="ECO:0000256" key="9">
    <source>
        <dbReference type="ARBA" id="ARBA00047665"/>
    </source>
</evidence>
<evidence type="ECO:0000256" key="2">
    <source>
        <dbReference type="ARBA" id="ARBA00004173"/>
    </source>
</evidence>